<accession>A0A5N5QEB1</accession>
<gene>
    <name evidence="2" type="ORF">CTheo_6459</name>
</gene>
<keyword evidence="1" id="KW-0812">Transmembrane</keyword>
<dbReference type="AlphaFoldDB" id="A0A5N5QEB1"/>
<dbReference type="EMBL" id="SSOP01000198">
    <property type="protein sequence ID" value="KAB5590092.1"/>
    <property type="molecule type" value="Genomic_DNA"/>
</dbReference>
<feature type="transmembrane region" description="Helical" evidence="1">
    <location>
        <begin position="58"/>
        <end position="77"/>
    </location>
</feature>
<dbReference type="Proteomes" id="UP000383932">
    <property type="component" value="Unassembled WGS sequence"/>
</dbReference>
<evidence type="ECO:0000313" key="2">
    <source>
        <dbReference type="EMBL" id="KAB5590092.1"/>
    </source>
</evidence>
<dbReference type="OrthoDB" id="630188at2759"/>
<sequence>MRYYKFVTIPDLQNIIPTPTSAAKIMTADVEGGVSLAYNKTSQTRSWLIHSLHTNMRVILSTAVVSTFLFFVVLYTADAPQAALHLISTDPSTLVLNGSWPTSCSPAGWSDGTWQQKPSSIHALEYFLSLYPYNASDPDAKSKTYTPRPEVVRHPFAPLGFSGCASGRERDVHLGMQDDGTPARNYPGMWEYIVRGASYEWVPRSPECKRYNKQVEVKDFVRSLVERGGWLLIGGESTFSDTATVRSKISTFGKIQSQSNTFSACPVYYILTSELPQTMRRRAGVPVTGRKTYIASIFLLSAYMHTHITFDIRLSAVNPSSPLVSQLRLPPGFDISRTPLVSFRRVDLLFEKHELDAIHRSMHHNGSSVPELIGPNAWATWDLSPSVYIKQFTAPLPEANYRALVVSTAGHWTTSTLNGARDPNDPSTGPTNPLMLKIFSEAVRVWTRQVSEALSAPSTSRSGVRNSERQVLVRAYLPGHEGDCHKASGPVEEIQEYTEEIHNWSWIGRMNEAFKVAIKNQGNSQIKYLGLDRIGRLRPDAHAVTDCLHIQIGAGIFEGWSRYIWHFDQDLRRLGK</sequence>
<name>A0A5N5QEB1_9AGAM</name>
<proteinExistence type="predicted"/>
<keyword evidence="3" id="KW-1185">Reference proteome</keyword>
<keyword evidence="1" id="KW-1133">Transmembrane helix</keyword>
<protein>
    <submittedName>
        <fullName evidence="2">LPS-assembly protein LptD</fullName>
    </submittedName>
</protein>
<evidence type="ECO:0000313" key="3">
    <source>
        <dbReference type="Proteomes" id="UP000383932"/>
    </source>
</evidence>
<keyword evidence="1" id="KW-0472">Membrane</keyword>
<evidence type="ECO:0000256" key="1">
    <source>
        <dbReference type="SAM" id="Phobius"/>
    </source>
</evidence>
<organism evidence="2 3">
    <name type="scientific">Ceratobasidium theobromae</name>
    <dbReference type="NCBI Taxonomy" id="1582974"/>
    <lineage>
        <taxon>Eukaryota</taxon>
        <taxon>Fungi</taxon>
        <taxon>Dikarya</taxon>
        <taxon>Basidiomycota</taxon>
        <taxon>Agaricomycotina</taxon>
        <taxon>Agaricomycetes</taxon>
        <taxon>Cantharellales</taxon>
        <taxon>Ceratobasidiaceae</taxon>
        <taxon>Ceratobasidium</taxon>
    </lineage>
</organism>
<reference evidence="2 3" key="1">
    <citation type="journal article" date="2019" name="Fungal Biol. Biotechnol.">
        <title>Draft genome sequence of fastidious pathogen Ceratobasidium theobromae, which causes vascular-streak dieback in Theobroma cacao.</title>
        <authorList>
            <person name="Ali S.S."/>
            <person name="Asman A."/>
            <person name="Shao J."/>
            <person name="Firmansyah A.P."/>
            <person name="Susilo A.W."/>
            <person name="Rosmana A."/>
            <person name="McMahon P."/>
            <person name="Junaid M."/>
            <person name="Guest D."/>
            <person name="Kheng T.Y."/>
            <person name="Meinhardt L.W."/>
            <person name="Bailey B.A."/>
        </authorList>
    </citation>
    <scope>NUCLEOTIDE SEQUENCE [LARGE SCALE GENOMIC DNA]</scope>
    <source>
        <strain evidence="2 3">CT2</strain>
    </source>
</reference>
<comment type="caution">
    <text evidence="2">The sequence shown here is derived from an EMBL/GenBank/DDBJ whole genome shotgun (WGS) entry which is preliminary data.</text>
</comment>